<dbReference type="PANTHER" id="PTHR11271:SF48">
    <property type="entry name" value="AMIDOHYDROLASE-RELATED DOMAIN-CONTAINING PROTEIN"/>
    <property type="match status" value="1"/>
</dbReference>
<feature type="domain" description="Formimidoylglutamate deiminase N-terminal" evidence="6">
    <location>
        <begin position="1"/>
        <end position="42"/>
    </location>
</feature>
<evidence type="ECO:0000313" key="7">
    <source>
        <dbReference type="EMBL" id="GHB44274.1"/>
    </source>
</evidence>
<dbReference type="InterPro" id="IPR011059">
    <property type="entry name" value="Metal-dep_hydrolase_composite"/>
</dbReference>
<keyword evidence="8" id="KW-1185">Reference proteome</keyword>
<evidence type="ECO:0000256" key="4">
    <source>
        <dbReference type="ARBA" id="ARBA00022833"/>
    </source>
</evidence>
<dbReference type="PANTHER" id="PTHR11271">
    <property type="entry name" value="GUANINE DEAMINASE"/>
    <property type="match status" value="1"/>
</dbReference>
<dbReference type="InterPro" id="IPR032466">
    <property type="entry name" value="Metal_Hydrolase"/>
</dbReference>
<dbReference type="NCBIfam" id="TIGR02022">
    <property type="entry name" value="hutF"/>
    <property type="match status" value="1"/>
</dbReference>
<dbReference type="InterPro" id="IPR051607">
    <property type="entry name" value="Metallo-dep_hydrolases"/>
</dbReference>
<keyword evidence="2" id="KW-0479">Metal-binding</keyword>
<dbReference type="InterPro" id="IPR010252">
    <property type="entry name" value="HutF"/>
</dbReference>
<evidence type="ECO:0000256" key="3">
    <source>
        <dbReference type="ARBA" id="ARBA00022801"/>
    </source>
</evidence>
<evidence type="ECO:0000256" key="2">
    <source>
        <dbReference type="ARBA" id="ARBA00022723"/>
    </source>
</evidence>
<dbReference type="Pfam" id="PF01979">
    <property type="entry name" value="Amidohydro_1"/>
    <property type="match status" value="1"/>
</dbReference>
<evidence type="ECO:0000259" key="6">
    <source>
        <dbReference type="Pfam" id="PF22429"/>
    </source>
</evidence>
<dbReference type="InterPro" id="IPR055156">
    <property type="entry name" value="HutF-like_N"/>
</dbReference>
<comment type="cofactor">
    <cofactor evidence="1">
        <name>Zn(2+)</name>
        <dbReference type="ChEBI" id="CHEBI:29105"/>
    </cofactor>
</comment>
<keyword evidence="4" id="KW-0862">Zinc</keyword>
<evidence type="ECO:0000259" key="5">
    <source>
        <dbReference type="Pfam" id="PF01979"/>
    </source>
</evidence>
<dbReference type="SUPFAM" id="SSF51338">
    <property type="entry name" value="Composite domain of metallo-dependent hydrolases"/>
    <property type="match status" value="1"/>
</dbReference>
<gene>
    <name evidence="7" type="primary">hutF</name>
    <name evidence="7" type="ORF">GCM10007094_36970</name>
</gene>
<name>A0ABQ3EPB7_9HYPH</name>
<dbReference type="RefSeq" id="WP_189438295.1">
    <property type="nucleotide sequence ID" value="NZ_BMXE01000008.1"/>
</dbReference>
<keyword evidence="3" id="KW-0378">Hydrolase</keyword>
<dbReference type="Gene3D" id="3.20.20.140">
    <property type="entry name" value="Metal-dependent hydrolases"/>
    <property type="match status" value="1"/>
</dbReference>
<feature type="domain" description="Amidohydrolase-related" evidence="5">
    <location>
        <begin position="50"/>
        <end position="429"/>
    </location>
</feature>
<organism evidence="7 8">
    <name type="scientific">Pseudovibrio japonicus</name>
    <dbReference type="NCBI Taxonomy" id="366534"/>
    <lineage>
        <taxon>Bacteria</taxon>
        <taxon>Pseudomonadati</taxon>
        <taxon>Pseudomonadota</taxon>
        <taxon>Alphaproteobacteria</taxon>
        <taxon>Hyphomicrobiales</taxon>
        <taxon>Stappiaceae</taxon>
        <taxon>Pseudovibrio</taxon>
    </lineage>
</organism>
<dbReference type="InterPro" id="IPR006680">
    <property type="entry name" value="Amidohydro-rel"/>
</dbReference>
<reference evidence="8" key="1">
    <citation type="journal article" date="2019" name="Int. J. Syst. Evol. Microbiol.">
        <title>The Global Catalogue of Microorganisms (GCM) 10K type strain sequencing project: providing services to taxonomists for standard genome sequencing and annotation.</title>
        <authorList>
            <consortium name="The Broad Institute Genomics Platform"/>
            <consortium name="The Broad Institute Genome Sequencing Center for Infectious Disease"/>
            <person name="Wu L."/>
            <person name="Ma J."/>
        </authorList>
    </citation>
    <scope>NUCLEOTIDE SEQUENCE [LARGE SCALE GENOMIC DNA]</scope>
    <source>
        <strain evidence="8">KCTC 12861</strain>
    </source>
</reference>
<dbReference type="EMBL" id="BMXE01000008">
    <property type="protein sequence ID" value="GHB44274.1"/>
    <property type="molecule type" value="Genomic_DNA"/>
</dbReference>
<accession>A0ABQ3EPB7</accession>
<evidence type="ECO:0000256" key="1">
    <source>
        <dbReference type="ARBA" id="ARBA00001947"/>
    </source>
</evidence>
<dbReference type="SUPFAM" id="SSF51556">
    <property type="entry name" value="Metallo-dependent hydrolases"/>
    <property type="match status" value="1"/>
</dbReference>
<dbReference type="Pfam" id="PF22429">
    <property type="entry name" value="HutF_N"/>
    <property type="match status" value="1"/>
</dbReference>
<proteinExistence type="predicted"/>
<comment type="caution">
    <text evidence="7">The sequence shown here is derived from an EMBL/GenBank/DDBJ whole genome shotgun (WGS) entry which is preliminary data.</text>
</comment>
<dbReference type="NCBIfam" id="NF006681">
    <property type="entry name" value="PRK09229.1-2"/>
    <property type="match status" value="1"/>
</dbReference>
<dbReference type="Gene3D" id="2.30.40.10">
    <property type="entry name" value="Urease, subunit C, domain 1"/>
    <property type="match status" value="1"/>
</dbReference>
<evidence type="ECO:0000313" key="8">
    <source>
        <dbReference type="Proteomes" id="UP000637980"/>
    </source>
</evidence>
<dbReference type="NCBIfam" id="NF006684">
    <property type="entry name" value="PRK09229.1-5"/>
    <property type="match status" value="1"/>
</dbReference>
<sequence>MKTIFAGQALLPTGLTENVRLHLEDNGTITSIELGVTPEGEEVSGKNRLICPAPANLHSHAFQRAMAGMTEVRQKGRDSFWTWRELMYRFLGKLSPEQVEAIAALVYMEMLEAGYASVGEFHYLHHQPDGTPYDNLAEMSHRIFAAANQTGIGLTHLPVLYAYGGAGEQPLSGGQLRFGNDLERHLQLIEDASKTLASCLPADCQLGIAPHSLRATDPAQLRHIAAVFAGKPIHIHISEQMQEVEVVQEWLGARPIEWLLDNVDVRDNWCLVHATHMTNAETVAMAKAGAVAGLCPITEANLGDGIFNGPTFIEAGGVYGVGSDSNLRIALSEELRILEYSQRLRDQSRNVMQLGEGSVGTAMYQAAAKGGAQALGRNTGELKAGYLADVVAIDTARVEFSGLKPDQYLDYWIFAGDDRVITDVWSAGRHMVKDGQHVNRAAITDKYREQLAVLLQAA</sequence>
<protein>
    <submittedName>
        <fullName evidence="7">Formimidoylglutamate deiminase</fullName>
    </submittedName>
</protein>
<dbReference type="Proteomes" id="UP000637980">
    <property type="component" value="Unassembled WGS sequence"/>
</dbReference>